<gene>
    <name evidence="9" type="ORF">ACFQQL_16865</name>
</gene>
<comment type="catalytic activity">
    <reaction evidence="1 5">
        <text>[protein]-peptidylproline (omega=180) = [protein]-peptidylproline (omega=0)</text>
        <dbReference type="Rhea" id="RHEA:16237"/>
        <dbReference type="Rhea" id="RHEA-COMP:10747"/>
        <dbReference type="Rhea" id="RHEA-COMP:10748"/>
        <dbReference type="ChEBI" id="CHEBI:83833"/>
        <dbReference type="ChEBI" id="CHEBI:83834"/>
        <dbReference type="EC" id="5.2.1.8"/>
    </reaction>
</comment>
<dbReference type="EMBL" id="JBHTCQ010000004">
    <property type="protein sequence ID" value="MFC7406794.1"/>
    <property type="molecule type" value="Genomic_DNA"/>
</dbReference>
<evidence type="ECO:0000256" key="2">
    <source>
        <dbReference type="ARBA" id="ARBA00013194"/>
    </source>
</evidence>
<sequence>MQVAAVGARPRTLRALVAALLATLLLVGCTDEPEQPEEPRVGVSGSFGSVPVVSFDAPLPLAEASVETLVEGDGRELVADRPVLLTLTAYDGNSGELVEDREVGVARTFMLTPDEVGEDLFPVLEGSREGSRLLLQQPIEENGRERMLVLVVDVRYSQAQGTEVDPGSLPDGLPAVTLADDGTPQIEVPDSRPPSELTVAPLIRGDGPQVRPGQEVTLQYTGVEWESGEPYDSTWEGGQVPQTIVLDETFEGLRDGLVDQTVGSQVLLVIPPALAHGTDTLVLVVDILAASGGSGETVVSTPSEDPPDAPSEAPSEAPTTDGEPTTDAETGAGGE</sequence>
<evidence type="ECO:0000259" key="8">
    <source>
        <dbReference type="PROSITE" id="PS50059"/>
    </source>
</evidence>
<feature type="compositionally biased region" description="Low complexity" evidence="6">
    <location>
        <begin position="310"/>
        <end position="320"/>
    </location>
</feature>
<feature type="region of interest" description="Disordered" evidence="6">
    <location>
        <begin position="293"/>
        <end position="335"/>
    </location>
</feature>
<keyword evidence="7" id="KW-0732">Signal</keyword>
<keyword evidence="3 5" id="KW-0697">Rotamase</keyword>
<dbReference type="InterPro" id="IPR046357">
    <property type="entry name" value="PPIase_dom_sf"/>
</dbReference>
<evidence type="ECO:0000313" key="9">
    <source>
        <dbReference type="EMBL" id="MFC7406794.1"/>
    </source>
</evidence>
<evidence type="ECO:0000256" key="5">
    <source>
        <dbReference type="PROSITE-ProRule" id="PRU00277"/>
    </source>
</evidence>
<dbReference type="InterPro" id="IPR001179">
    <property type="entry name" value="PPIase_FKBP_dom"/>
</dbReference>
<dbReference type="EC" id="5.2.1.8" evidence="2 5"/>
<dbReference type="Pfam" id="PF00254">
    <property type="entry name" value="FKBP_C"/>
    <property type="match status" value="1"/>
</dbReference>
<dbReference type="RefSeq" id="WP_382396491.1">
    <property type="nucleotide sequence ID" value="NZ_JBHTCQ010000004.1"/>
</dbReference>
<dbReference type="Proteomes" id="UP001596455">
    <property type="component" value="Unassembled WGS sequence"/>
</dbReference>
<evidence type="ECO:0000256" key="7">
    <source>
        <dbReference type="SAM" id="SignalP"/>
    </source>
</evidence>
<comment type="caution">
    <text evidence="9">The sequence shown here is derived from an EMBL/GenBank/DDBJ whole genome shotgun (WGS) entry which is preliminary data.</text>
</comment>
<reference evidence="10" key="1">
    <citation type="journal article" date="2019" name="Int. J. Syst. Evol. Microbiol.">
        <title>The Global Catalogue of Microorganisms (GCM) 10K type strain sequencing project: providing services to taxonomists for standard genome sequencing and annotation.</title>
        <authorList>
            <consortium name="The Broad Institute Genomics Platform"/>
            <consortium name="The Broad Institute Genome Sequencing Center for Infectious Disease"/>
            <person name="Wu L."/>
            <person name="Ma J."/>
        </authorList>
    </citation>
    <scope>NUCLEOTIDE SEQUENCE [LARGE SCALE GENOMIC DNA]</scope>
    <source>
        <strain evidence="10">JCM 1490</strain>
    </source>
</reference>
<accession>A0ABW2QBG6</accession>
<evidence type="ECO:0000256" key="1">
    <source>
        <dbReference type="ARBA" id="ARBA00000971"/>
    </source>
</evidence>
<proteinExistence type="predicted"/>
<dbReference type="GO" id="GO:0003755">
    <property type="term" value="F:peptidyl-prolyl cis-trans isomerase activity"/>
    <property type="evidence" value="ECO:0007669"/>
    <property type="project" value="UniProtKB-EC"/>
</dbReference>
<dbReference type="PROSITE" id="PS50059">
    <property type="entry name" value="FKBP_PPIASE"/>
    <property type="match status" value="1"/>
</dbReference>
<feature type="chain" id="PRO_5046125436" description="peptidylprolyl isomerase" evidence="7">
    <location>
        <begin position="31"/>
        <end position="335"/>
    </location>
</feature>
<feature type="signal peptide" evidence="7">
    <location>
        <begin position="1"/>
        <end position="30"/>
    </location>
</feature>
<protein>
    <recommendedName>
        <fullName evidence="2 5">peptidylprolyl isomerase</fullName>
        <ecNumber evidence="2 5">5.2.1.8</ecNumber>
    </recommendedName>
</protein>
<organism evidence="9 10">
    <name type="scientific">Georgenia alba</name>
    <dbReference type="NCBI Taxonomy" id="2233858"/>
    <lineage>
        <taxon>Bacteria</taxon>
        <taxon>Bacillati</taxon>
        <taxon>Actinomycetota</taxon>
        <taxon>Actinomycetes</taxon>
        <taxon>Micrococcales</taxon>
        <taxon>Bogoriellaceae</taxon>
        <taxon>Georgenia</taxon>
    </lineage>
</organism>
<evidence type="ECO:0000313" key="10">
    <source>
        <dbReference type="Proteomes" id="UP001596455"/>
    </source>
</evidence>
<evidence type="ECO:0000256" key="3">
    <source>
        <dbReference type="ARBA" id="ARBA00023110"/>
    </source>
</evidence>
<keyword evidence="10" id="KW-1185">Reference proteome</keyword>
<dbReference type="SUPFAM" id="SSF54534">
    <property type="entry name" value="FKBP-like"/>
    <property type="match status" value="1"/>
</dbReference>
<dbReference type="Gene3D" id="3.10.50.40">
    <property type="match status" value="1"/>
</dbReference>
<feature type="domain" description="PPIase FKBP-type" evidence="8">
    <location>
        <begin position="213"/>
        <end position="277"/>
    </location>
</feature>
<evidence type="ECO:0000256" key="6">
    <source>
        <dbReference type="SAM" id="MobiDB-lite"/>
    </source>
</evidence>
<evidence type="ECO:0000256" key="4">
    <source>
        <dbReference type="ARBA" id="ARBA00023235"/>
    </source>
</evidence>
<name>A0ABW2QBG6_9MICO</name>
<keyword evidence="4 5" id="KW-0413">Isomerase</keyword>